<dbReference type="EMBL" id="AAXW01000002">
    <property type="protein sequence ID" value="EAZ93414.1"/>
    <property type="molecule type" value="Genomic_DNA"/>
</dbReference>
<organism evidence="1 2">
    <name type="scientific">Crocosphaera chwakensis CCY0110</name>
    <dbReference type="NCBI Taxonomy" id="391612"/>
    <lineage>
        <taxon>Bacteria</taxon>
        <taxon>Bacillati</taxon>
        <taxon>Cyanobacteriota</taxon>
        <taxon>Cyanophyceae</taxon>
        <taxon>Oscillatoriophycideae</taxon>
        <taxon>Chroococcales</taxon>
        <taxon>Aphanothecaceae</taxon>
        <taxon>Crocosphaera</taxon>
        <taxon>Crocosphaera chwakensis</taxon>
    </lineage>
</organism>
<proteinExistence type="predicted"/>
<sequence length="29" mass="3361">MDQLHPYALSHPYQTRKFRASRTVAVSLS</sequence>
<reference evidence="1 2" key="1">
    <citation type="submission" date="2007-03" db="EMBL/GenBank/DDBJ databases">
        <authorList>
            <person name="Stal L."/>
            <person name="Ferriera S."/>
            <person name="Johnson J."/>
            <person name="Kravitz S."/>
            <person name="Beeson K."/>
            <person name="Sutton G."/>
            <person name="Rogers Y.-H."/>
            <person name="Friedman R."/>
            <person name="Frazier M."/>
            <person name="Venter J.C."/>
        </authorList>
    </citation>
    <scope>NUCLEOTIDE SEQUENCE [LARGE SCALE GENOMIC DNA]</scope>
    <source>
        <strain evidence="1 2">CCY0110</strain>
    </source>
</reference>
<accession>A3IHY2</accession>
<protein>
    <submittedName>
        <fullName evidence="1">Uncharacterized protein</fullName>
    </submittedName>
</protein>
<evidence type="ECO:0000313" key="1">
    <source>
        <dbReference type="EMBL" id="EAZ93414.1"/>
    </source>
</evidence>
<comment type="caution">
    <text evidence="1">The sequence shown here is derived from an EMBL/GenBank/DDBJ whole genome shotgun (WGS) entry which is preliminary data.</text>
</comment>
<dbReference type="Proteomes" id="UP000003781">
    <property type="component" value="Unassembled WGS sequence"/>
</dbReference>
<keyword evidence="2" id="KW-1185">Reference proteome</keyword>
<evidence type="ECO:0000313" key="2">
    <source>
        <dbReference type="Proteomes" id="UP000003781"/>
    </source>
</evidence>
<dbReference type="AlphaFoldDB" id="A3IHY2"/>
<name>A3IHY2_9CHRO</name>
<gene>
    <name evidence="1" type="ORF">CY0110_16502</name>
</gene>